<dbReference type="Proteomes" id="UP000037460">
    <property type="component" value="Unassembled WGS sequence"/>
</dbReference>
<evidence type="ECO:0000313" key="2">
    <source>
        <dbReference type="Proteomes" id="UP000037460"/>
    </source>
</evidence>
<organism evidence="1 2">
    <name type="scientific">Chrysochromulina tobinii</name>
    <dbReference type="NCBI Taxonomy" id="1460289"/>
    <lineage>
        <taxon>Eukaryota</taxon>
        <taxon>Haptista</taxon>
        <taxon>Haptophyta</taxon>
        <taxon>Prymnesiophyceae</taxon>
        <taxon>Prymnesiales</taxon>
        <taxon>Chrysochromulinaceae</taxon>
        <taxon>Chrysochromulina</taxon>
    </lineage>
</organism>
<proteinExistence type="predicted"/>
<name>A0A0M0K9S2_9EUKA</name>
<accession>A0A0M0K9S2</accession>
<protein>
    <submittedName>
        <fullName evidence="1">Uncharacterized protein</fullName>
    </submittedName>
</protein>
<evidence type="ECO:0000313" key="1">
    <source>
        <dbReference type="EMBL" id="KOO35596.1"/>
    </source>
</evidence>
<sequence>MADPRFKLGVEACRRAKALGIRLLLVDASPPEVREALREAGAEVHVQTARGRKGAALREAIGIARSQLPPDGVICFQELEKVEMIGLQREVVAYVVSSGCDVCVPRRDDSLFRRSYPIEQYHSENFVNRYLDTLGSAVGLPTLDWTFGPVAFRAAAASFWLQNDGELWDAQIVPFIRAARWGGARCEGLQVQYSHPEPMKREEEGVAAWSEKRLMQLNFLFKEVGGALKEEAPPA</sequence>
<dbReference type="OrthoDB" id="44136at2759"/>
<reference evidence="2" key="1">
    <citation type="journal article" date="2015" name="PLoS Genet.">
        <title>Genome Sequence and Transcriptome Analyses of Chrysochromulina tobin: Metabolic Tools for Enhanced Algal Fitness in the Prominent Order Prymnesiales (Haptophyceae).</title>
        <authorList>
            <person name="Hovde B.T."/>
            <person name="Deodato C.R."/>
            <person name="Hunsperger H.M."/>
            <person name="Ryken S.A."/>
            <person name="Yost W."/>
            <person name="Jha R.K."/>
            <person name="Patterson J."/>
            <person name="Monnat R.J. Jr."/>
            <person name="Barlow S.B."/>
            <person name="Starkenburg S.R."/>
            <person name="Cattolico R.A."/>
        </authorList>
    </citation>
    <scope>NUCLEOTIDE SEQUENCE</scope>
    <source>
        <strain evidence="2">CCMP291</strain>
    </source>
</reference>
<dbReference type="AlphaFoldDB" id="A0A0M0K9S2"/>
<dbReference type="EMBL" id="JWZX01000811">
    <property type="protein sequence ID" value="KOO35596.1"/>
    <property type="molecule type" value="Genomic_DNA"/>
</dbReference>
<comment type="caution">
    <text evidence="1">The sequence shown here is derived from an EMBL/GenBank/DDBJ whole genome shotgun (WGS) entry which is preliminary data.</text>
</comment>
<keyword evidence="2" id="KW-1185">Reference proteome</keyword>
<gene>
    <name evidence="1" type="ORF">Ctob_007275</name>
</gene>